<dbReference type="RefSeq" id="WP_322185569.1">
    <property type="nucleotide sequence ID" value="NZ_JAXLPB010000001.1"/>
</dbReference>
<name>A0ABU5HYB7_9HYPH</name>
<proteinExistence type="predicted"/>
<accession>A0ABU5HYB7</accession>
<dbReference type="InterPro" id="IPR026265">
    <property type="entry name" value="LptC"/>
</dbReference>
<reference evidence="3 4" key="1">
    <citation type="submission" date="2023-12" db="EMBL/GenBank/DDBJ databases">
        <title>Description of Novel Strain Fulvimarina sp. 2208YS6-2-32 isolated from Uroteuthis (Photololigo) edulis.</title>
        <authorList>
            <person name="Park J.-S."/>
        </authorList>
    </citation>
    <scope>NUCLEOTIDE SEQUENCE [LARGE SCALE GENOMIC DNA]</scope>
    <source>
        <strain evidence="3 4">2208YS6-2-32</strain>
    </source>
</reference>
<dbReference type="Pfam" id="PF06835">
    <property type="entry name" value="LptC"/>
    <property type="match status" value="1"/>
</dbReference>
<keyword evidence="2" id="KW-0812">Transmembrane</keyword>
<evidence type="ECO:0000256" key="1">
    <source>
        <dbReference type="SAM" id="MobiDB-lite"/>
    </source>
</evidence>
<dbReference type="InterPro" id="IPR010664">
    <property type="entry name" value="LipoPS_assembly_LptC-rel"/>
</dbReference>
<keyword evidence="2" id="KW-0472">Membrane</keyword>
<protein>
    <submittedName>
        <fullName evidence="3">LPS export ABC transporter periplasmic protein LptC</fullName>
    </submittedName>
</protein>
<evidence type="ECO:0000256" key="2">
    <source>
        <dbReference type="SAM" id="Phobius"/>
    </source>
</evidence>
<dbReference type="EMBL" id="JAXLPB010000001">
    <property type="protein sequence ID" value="MDY8108122.1"/>
    <property type="molecule type" value="Genomic_DNA"/>
</dbReference>
<comment type="caution">
    <text evidence="3">The sequence shown here is derived from an EMBL/GenBank/DDBJ whole genome shotgun (WGS) entry which is preliminary data.</text>
</comment>
<feature type="transmembrane region" description="Helical" evidence="2">
    <location>
        <begin position="49"/>
        <end position="69"/>
    </location>
</feature>
<dbReference type="Gene3D" id="2.60.450.10">
    <property type="entry name" value="Lipopolysaccharide (LPS) transport protein A like domain"/>
    <property type="match status" value="1"/>
</dbReference>
<gene>
    <name evidence="3" type="primary">lptC</name>
    <name evidence="3" type="ORF">U0C82_03025</name>
</gene>
<evidence type="ECO:0000313" key="3">
    <source>
        <dbReference type="EMBL" id="MDY8108122.1"/>
    </source>
</evidence>
<organism evidence="3 4">
    <name type="scientific">Fulvimarina uroteuthidis</name>
    <dbReference type="NCBI Taxonomy" id="3098149"/>
    <lineage>
        <taxon>Bacteria</taxon>
        <taxon>Pseudomonadati</taxon>
        <taxon>Pseudomonadota</taxon>
        <taxon>Alphaproteobacteria</taxon>
        <taxon>Hyphomicrobiales</taxon>
        <taxon>Aurantimonadaceae</taxon>
        <taxon>Fulvimarina</taxon>
    </lineage>
</organism>
<dbReference type="NCBIfam" id="TIGR04409">
    <property type="entry name" value="LptC_YrbK"/>
    <property type="match status" value="1"/>
</dbReference>
<evidence type="ECO:0000313" key="4">
    <source>
        <dbReference type="Proteomes" id="UP001294412"/>
    </source>
</evidence>
<sequence length="255" mass="26786">MTDSRGQDDEPRSREVDWASADSAAGNAKIAREFEKAARSGRRSRILKFVLPLLAVLIVIGGIGVTLVARVVPDGVNLAGATIQDGRVVMDDPRMSGVDSNDRPFELVAQKAMQAITGGAVDLEGIDAKISVSEDTTAMIRASAGHYDPNEQKLDLSGGLTVETNDGLSVSLRSAGIDLADGSMTTRDPVHIRTADQDIKANGMTLSDNGERVQFFGGVSIILKPAGAADETDQALTIIDESRLAEAAPIASGEQ</sequence>
<keyword evidence="2" id="KW-1133">Transmembrane helix</keyword>
<keyword evidence="4" id="KW-1185">Reference proteome</keyword>
<dbReference type="Proteomes" id="UP001294412">
    <property type="component" value="Unassembled WGS sequence"/>
</dbReference>
<feature type="compositionally biased region" description="Basic and acidic residues" evidence="1">
    <location>
        <begin position="1"/>
        <end position="17"/>
    </location>
</feature>
<feature type="region of interest" description="Disordered" evidence="1">
    <location>
        <begin position="1"/>
        <end position="21"/>
    </location>
</feature>